<accession>A0ABD0L3F4</accession>
<dbReference type="EMBL" id="JACVVK020000088">
    <property type="protein sequence ID" value="KAK7493867.1"/>
    <property type="molecule type" value="Genomic_DNA"/>
</dbReference>
<organism evidence="2 3">
    <name type="scientific">Batillaria attramentaria</name>
    <dbReference type="NCBI Taxonomy" id="370345"/>
    <lineage>
        <taxon>Eukaryota</taxon>
        <taxon>Metazoa</taxon>
        <taxon>Spiralia</taxon>
        <taxon>Lophotrochozoa</taxon>
        <taxon>Mollusca</taxon>
        <taxon>Gastropoda</taxon>
        <taxon>Caenogastropoda</taxon>
        <taxon>Sorbeoconcha</taxon>
        <taxon>Cerithioidea</taxon>
        <taxon>Batillariidae</taxon>
        <taxon>Batillaria</taxon>
    </lineage>
</organism>
<comment type="caution">
    <text evidence="2">The sequence shown here is derived from an EMBL/GenBank/DDBJ whole genome shotgun (WGS) entry which is preliminary data.</text>
</comment>
<proteinExistence type="predicted"/>
<keyword evidence="3" id="KW-1185">Reference proteome</keyword>
<name>A0ABD0L3F4_9CAEN</name>
<evidence type="ECO:0000313" key="2">
    <source>
        <dbReference type="EMBL" id="KAK7493867.1"/>
    </source>
</evidence>
<protein>
    <submittedName>
        <fullName evidence="2">Uncharacterized protein</fullName>
    </submittedName>
</protein>
<reference evidence="2 3" key="1">
    <citation type="journal article" date="2023" name="Sci. Data">
        <title>Genome assembly of the Korean intertidal mud-creeper Batillaria attramentaria.</title>
        <authorList>
            <person name="Patra A.K."/>
            <person name="Ho P.T."/>
            <person name="Jun S."/>
            <person name="Lee S.J."/>
            <person name="Kim Y."/>
            <person name="Won Y.J."/>
        </authorList>
    </citation>
    <scope>NUCLEOTIDE SEQUENCE [LARGE SCALE GENOMIC DNA]</scope>
    <source>
        <strain evidence="2">Wonlab-2016</strain>
    </source>
</reference>
<feature type="compositionally biased region" description="Basic and acidic residues" evidence="1">
    <location>
        <begin position="143"/>
        <end position="155"/>
    </location>
</feature>
<feature type="region of interest" description="Disordered" evidence="1">
    <location>
        <begin position="143"/>
        <end position="163"/>
    </location>
</feature>
<gene>
    <name evidence="2" type="ORF">BaRGS_00014749</name>
</gene>
<dbReference type="AlphaFoldDB" id="A0ABD0L3F4"/>
<evidence type="ECO:0000256" key="1">
    <source>
        <dbReference type="SAM" id="MobiDB-lite"/>
    </source>
</evidence>
<evidence type="ECO:0000313" key="3">
    <source>
        <dbReference type="Proteomes" id="UP001519460"/>
    </source>
</evidence>
<dbReference type="Proteomes" id="UP001519460">
    <property type="component" value="Unassembled WGS sequence"/>
</dbReference>
<sequence length="163" mass="17892">MLPKFTVKESFVLEIVCKATYGEDDQGIHTALISHGLKSKGAFGLPGLADAAHTRELWHCLGAQSPVAASPCFSRQCDVGMFIDGMGRWLWEHFQATSLATWVSSSRTGADQFSLGEIKKSPRLLRMGMRDQTDDTVTLCAEDHPKREAREEACEGRTSQSCG</sequence>